<gene>
    <name evidence="2" type="ORF">ALP13_200054</name>
</gene>
<accession>A0A3M6C729</accession>
<sequence>MGKSTRNGTSQALLGSRLGSPPGTSGRSSAIKGGASSTLLRHEAGQKRILIRSIHFEMTDMSRASGTRKRWPTRLPTAMPVS</sequence>
<feature type="region of interest" description="Disordered" evidence="1">
    <location>
        <begin position="1"/>
        <end position="40"/>
    </location>
</feature>
<comment type="caution">
    <text evidence="2">The sequence shown here is derived from an EMBL/GenBank/DDBJ whole genome shotgun (WGS) entry which is preliminary data.</text>
</comment>
<evidence type="ECO:0000313" key="2">
    <source>
        <dbReference type="EMBL" id="RMV39186.1"/>
    </source>
</evidence>
<proteinExistence type="predicted"/>
<feature type="region of interest" description="Disordered" evidence="1">
    <location>
        <begin position="61"/>
        <end position="82"/>
    </location>
</feature>
<dbReference type="EMBL" id="RBUQ01000111">
    <property type="protein sequence ID" value="RMV39186.1"/>
    <property type="molecule type" value="Genomic_DNA"/>
</dbReference>
<protein>
    <submittedName>
        <fullName evidence="2">Uncharacterized protein</fullName>
    </submittedName>
</protein>
<evidence type="ECO:0000313" key="3">
    <source>
        <dbReference type="Proteomes" id="UP000271631"/>
    </source>
</evidence>
<name>A0A3M6C729_PSEYM</name>
<feature type="compositionally biased region" description="Polar residues" evidence="1">
    <location>
        <begin position="1"/>
        <end position="13"/>
    </location>
</feature>
<dbReference type="Proteomes" id="UP000271631">
    <property type="component" value="Unassembled WGS sequence"/>
</dbReference>
<evidence type="ECO:0000256" key="1">
    <source>
        <dbReference type="SAM" id="MobiDB-lite"/>
    </source>
</evidence>
<organism evidence="2 3">
    <name type="scientific">Pseudomonas syringae pv. maculicola</name>
    <dbReference type="NCBI Taxonomy" id="59511"/>
    <lineage>
        <taxon>Bacteria</taxon>
        <taxon>Pseudomonadati</taxon>
        <taxon>Pseudomonadota</taxon>
        <taxon>Gammaproteobacteria</taxon>
        <taxon>Pseudomonadales</taxon>
        <taxon>Pseudomonadaceae</taxon>
        <taxon>Pseudomonas</taxon>
    </lineage>
</organism>
<reference evidence="2 3" key="1">
    <citation type="submission" date="2018-08" db="EMBL/GenBank/DDBJ databases">
        <title>Recombination of ecologically and evolutionarily significant loci maintains genetic cohesion in the Pseudomonas syringae species complex.</title>
        <authorList>
            <person name="Dillon M."/>
            <person name="Thakur S."/>
            <person name="Almeida R.N.D."/>
            <person name="Weir B.S."/>
            <person name="Guttman D.S."/>
        </authorList>
    </citation>
    <scope>NUCLEOTIDE SEQUENCE [LARGE SCALE GENOMIC DNA]</scope>
    <source>
        <strain evidence="2 3">ICMP 11281</strain>
    </source>
</reference>
<dbReference type="AlphaFoldDB" id="A0A3M6C729"/>